<organism evidence="3 4">
    <name type="scientific">Helianthus annuus</name>
    <name type="common">Common sunflower</name>
    <dbReference type="NCBI Taxonomy" id="4232"/>
    <lineage>
        <taxon>Eukaryota</taxon>
        <taxon>Viridiplantae</taxon>
        <taxon>Streptophyta</taxon>
        <taxon>Embryophyta</taxon>
        <taxon>Tracheophyta</taxon>
        <taxon>Spermatophyta</taxon>
        <taxon>Magnoliopsida</taxon>
        <taxon>eudicotyledons</taxon>
        <taxon>Gunneridae</taxon>
        <taxon>Pentapetalae</taxon>
        <taxon>asterids</taxon>
        <taxon>campanulids</taxon>
        <taxon>Asterales</taxon>
        <taxon>Asteraceae</taxon>
        <taxon>Asteroideae</taxon>
        <taxon>Heliantheae alliance</taxon>
        <taxon>Heliantheae</taxon>
        <taxon>Helianthus</taxon>
    </lineage>
</organism>
<dbReference type="Proteomes" id="UP000215914">
    <property type="component" value="Chromosome 8"/>
</dbReference>
<reference evidence="2" key="3">
    <citation type="submission" date="2020-06" db="EMBL/GenBank/DDBJ databases">
        <title>Helianthus annuus Genome sequencing and assembly Release 2.</title>
        <authorList>
            <person name="Gouzy J."/>
            <person name="Langlade N."/>
            <person name="Munos S."/>
        </authorList>
    </citation>
    <scope>NUCLEOTIDE SEQUENCE</scope>
    <source>
        <tissue evidence="2">Leaves</tissue>
    </source>
</reference>
<gene>
    <name evidence="3" type="ORF">HannXRQ_Chr08g0220211</name>
    <name evidence="2" type="ORF">HanXRQr2_Chr08g0332311</name>
</gene>
<keyword evidence="1" id="KW-0812">Transmembrane</keyword>
<sequence length="88" mass="10298">MVVARRWWLIEATAMVTTTLFFTLMVTTELFFAPVVARSWKQWLWFRKSNYTSFFTSKKPNVSHPLSFRLTSETVSRVSVVAMLMGEI</sequence>
<dbReference type="Gramene" id="mRNA:HanXRQr2_Chr08g0332311">
    <property type="protein sequence ID" value="mRNA:HanXRQr2_Chr08g0332311"/>
    <property type="gene ID" value="HanXRQr2_Chr08g0332311"/>
</dbReference>
<keyword evidence="1" id="KW-0472">Membrane</keyword>
<dbReference type="EMBL" id="MNCJ02000323">
    <property type="protein sequence ID" value="KAF5794809.1"/>
    <property type="molecule type" value="Genomic_DNA"/>
</dbReference>
<accession>A0A251U4W6</accession>
<keyword evidence="1" id="KW-1133">Transmembrane helix</keyword>
<keyword evidence="4" id="KW-1185">Reference proteome</keyword>
<feature type="transmembrane region" description="Helical" evidence="1">
    <location>
        <begin position="12"/>
        <end position="37"/>
    </location>
</feature>
<protein>
    <submittedName>
        <fullName evidence="3">Uncharacterized protein</fullName>
    </submittedName>
</protein>
<evidence type="ECO:0000313" key="3">
    <source>
        <dbReference type="EMBL" id="OTG18174.1"/>
    </source>
</evidence>
<reference evidence="2 4" key="1">
    <citation type="journal article" date="2017" name="Nature">
        <title>The sunflower genome provides insights into oil metabolism, flowering and Asterid evolution.</title>
        <authorList>
            <person name="Badouin H."/>
            <person name="Gouzy J."/>
            <person name="Grassa C.J."/>
            <person name="Murat F."/>
            <person name="Staton S.E."/>
            <person name="Cottret L."/>
            <person name="Lelandais-Briere C."/>
            <person name="Owens G.L."/>
            <person name="Carrere S."/>
            <person name="Mayjonade B."/>
            <person name="Legrand L."/>
            <person name="Gill N."/>
            <person name="Kane N.C."/>
            <person name="Bowers J.E."/>
            <person name="Hubner S."/>
            <person name="Bellec A."/>
            <person name="Berard A."/>
            <person name="Berges H."/>
            <person name="Blanchet N."/>
            <person name="Boniface M.C."/>
            <person name="Brunel D."/>
            <person name="Catrice O."/>
            <person name="Chaidir N."/>
            <person name="Claudel C."/>
            <person name="Donnadieu C."/>
            <person name="Faraut T."/>
            <person name="Fievet G."/>
            <person name="Helmstetter N."/>
            <person name="King M."/>
            <person name="Knapp S.J."/>
            <person name="Lai Z."/>
            <person name="Le Paslier M.C."/>
            <person name="Lippi Y."/>
            <person name="Lorenzon L."/>
            <person name="Mandel J.R."/>
            <person name="Marage G."/>
            <person name="Marchand G."/>
            <person name="Marquand E."/>
            <person name="Bret-Mestries E."/>
            <person name="Morien E."/>
            <person name="Nambeesan S."/>
            <person name="Nguyen T."/>
            <person name="Pegot-Espagnet P."/>
            <person name="Pouilly N."/>
            <person name="Raftis F."/>
            <person name="Sallet E."/>
            <person name="Schiex T."/>
            <person name="Thomas J."/>
            <person name="Vandecasteele C."/>
            <person name="Vares D."/>
            <person name="Vear F."/>
            <person name="Vautrin S."/>
            <person name="Crespi M."/>
            <person name="Mangin B."/>
            <person name="Burke J.M."/>
            <person name="Salse J."/>
            <person name="Munos S."/>
            <person name="Vincourt P."/>
            <person name="Rieseberg L.H."/>
            <person name="Langlade N.B."/>
        </authorList>
    </citation>
    <scope>NUCLEOTIDE SEQUENCE [LARGE SCALE GENOMIC DNA]</scope>
    <source>
        <strain evidence="4">cv. SF193</strain>
        <tissue evidence="2">Leaves</tissue>
    </source>
</reference>
<dbReference type="InParanoid" id="A0A251U4W6"/>
<name>A0A251U4W6_HELAN</name>
<evidence type="ECO:0000313" key="2">
    <source>
        <dbReference type="EMBL" id="KAF5794809.1"/>
    </source>
</evidence>
<dbReference type="EMBL" id="CM007897">
    <property type="protein sequence ID" value="OTG18174.1"/>
    <property type="molecule type" value="Genomic_DNA"/>
</dbReference>
<evidence type="ECO:0000256" key="1">
    <source>
        <dbReference type="SAM" id="Phobius"/>
    </source>
</evidence>
<dbReference type="AlphaFoldDB" id="A0A251U4W6"/>
<proteinExistence type="predicted"/>
<reference evidence="3" key="2">
    <citation type="submission" date="2017-02" db="EMBL/GenBank/DDBJ databases">
        <title>Sunflower complete genome.</title>
        <authorList>
            <person name="Langlade N."/>
            <person name="Munos S."/>
        </authorList>
    </citation>
    <scope>NUCLEOTIDE SEQUENCE [LARGE SCALE GENOMIC DNA]</scope>
    <source>
        <tissue evidence="3">Leaves</tissue>
    </source>
</reference>
<evidence type="ECO:0000313" key="4">
    <source>
        <dbReference type="Proteomes" id="UP000215914"/>
    </source>
</evidence>